<dbReference type="InterPro" id="IPR005807">
    <property type="entry name" value="SecE_bac"/>
</dbReference>
<dbReference type="HAMAP" id="MF_00422">
    <property type="entry name" value="SecE"/>
    <property type="match status" value="1"/>
</dbReference>
<comment type="function">
    <text evidence="9">Essential subunit of the Sec protein translocation channel SecYEG. Clamps together the 2 halves of SecY. May contact the channel plug during translocation.</text>
</comment>
<dbReference type="AlphaFoldDB" id="A0A928TQI7"/>
<protein>
    <recommendedName>
        <fullName evidence="9">Protein translocase subunit SecE</fullName>
    </recommendedName>
</protein>
<dbReference type="PANTHER" id="PTHR33910">
    <property type="entry name" value="PROTEIN TRANSLOCASE SUBUNIT SECE"/>
    <property type="match status" value="1"/>
</dbReference>
<dbReference type="InterPro" id="IPR001901">
    <property type="entry name" value="Translocase_SecE/Sec61-g"/>
</dbReference>
<keyword evidence="4 9" id="KW-0812">Transmembrane</keyword>
<evidence type="ECO:0000256" key="4">
    <source>
        <dbReference type="ARBA" id="ARBA00022692"/>
    </source>
</evidence>
<dbReference type="PANTHER" id="PTHR33910:SF1">
    <property type="entry name" value="PROTEIN TRANSLOCASE SUBUNIT SECE"/>
    <property type="match status" value="1"/>
</dbReference>
<evidence type="ECO:0000256" key="7">
    <source>
        <dbReference type="ARBA" id="ARBA00023010"/>
    </source>
</evidence>
<keyword evidence="2 9" id="KW-0813">Transport</keyword>
<dbReference type="Pfam" id="PF00584">
    <property type="entry name" value="SecE"/>
    <property type="match status" value="1"/>
</dbReference>
<accession>A0A928TQI7</accession>
<gene>
    <name evidence="9 11" type="primary">secE</name>
    <name evidence="11" type="ORF">HS096_03385</name>
</gene>
<evidence type="ECO:0000256" key="9">
    <source>
        <dbReference type="HAMAP-Rule" id="MF_00422"/>
    </source>
</evidence>
<keyword evidence="5 9" id="KW-0653">Protein transport</keyword>
<dbReference type="GO" id="GO:0065002">
    <property type="term" value="P:intracellular protein transmembrane transport"/>
    <property type="evidence" value="ECO:0007669"/>
    <property type="project" value="UniProtKB-UniRule"/>
</dbReference>
<comment type="similarity">
    <text evidence="9">Belongs to the SecE/SEC61-gamma family.</text>
</comment>
<evidence type="ECO:0000256" key="5">
    <source>
        <dbReference type="ARBA" id="ARBA00022927"/>
    </source>
</evidence>
<evidence type="ECO:0000256" key="6">
    <source>
        <dbReference type="ARBA" id="ARBA00022989"/>
    </source>
</evidence>
<dbReference type="GO" id="GO:0043952">
    <property type="term" value="P:protein transport by the Sec complex"/>
    <property type="evidence" value="ECO:0007669"/>
    <property type="project" value="UniProtKB-UniRule"/>
</dbReference>
<evidence type="ECO:0000313" key="11">
    <source>
        <dbReference type="EMBL" id="MBE7525402.1"/>
    </source>
</evidence>
<evidence type="ECO:0000256" key="3">
    <source>
        <dbReference type="ARBA" id="ARBA00022475"/>
    </source>
</evidence>
<keyword evidence="6 9" id="KW-1133">Transmembrane helix</keyword>
<evidence type="ECO:0000256" key="10">
    <source>
        <dbReference type="SAM" id="MobiDB-lite"/>
    </source>
</evidence>
<dbReference type="GO" id="GO:0009306">
    <property type="term" value="P:protein secretion"/>
    <property type="evidence" value="ECO:0007669"/>
    <property type="project" value="UniProtKB-UniRule"/>
</dbReference>
<dbReference type="GO" id="GO:0008320">
    <property type="term" value="F:protein transmembrane transporter activity"/>
    <property type="evidence" value="ECO:0007669"/>
    <property type="project" value="UniProtKB-UniRule"/>
</dbReference>
<evidence type="ECO:0000256" key="8">
    <source>
        <dbReference type="ARBA" id="ARBA00023136"/>
    </source>
</evidence>
<comment type="subcellular location">
    <subcellularLocation>
        <location evidence="9">Cell membrane</location>
        <topology evidence="9">Single-pass membrane protein</topology>
    </subcellularLocation>
    <subcellularLocation>
        <location evidence="1">Membrane</location>
    </subcellularLocation>
</comment>
<reference evidence="11" key="1">
    <citation type="submission" date="2020-05" db="EMBL/GenBank/DDBJ databases">
        <title>High-Quality Genomes of Partial-Nitritation/Anammox System by Hierarchical Clustering Based Hybrid Assembly.</title>
        <authorList>
            <person name="Liu L."/>
            <person name="Wang Y."/>
            <person name="Che Y."/>
            <person name="Chen Y."/>
            <person name="Xia Y."/>
            <person name="Luo R."/>
            <person name="Cheng S.H."/>
            <person name="Zheng C."/>
            <person name="Zhang T."/>
        </authorList>
    </citation>
    <scope>NUCLEOTIDE SEQUENCE</scope>
    <source>
        <strain evidence="11">H1_PAT1</strain>
    </source>
</reference>
<dbReference type="GO" id="GO:0006605">
    <property type="term" value="P:protein targeting"/>
    <property type="evidence" value="ECO:0007669"/>
    <property type="project" value="UniProtKB-UniRule"/>
</dbReference>
<dbReference type="InterPro" id="IPR038379">
    <property type="entry name" value="SecE_sf"/>
</dbReference>
<keyword evidence="3 9" id="KW-1003">Cell membrane</keyword>
<keyword evidence="7 9" id="KW-0811">Translocation</keyword>
<organism evidence="11 12">
    <name type="scientific">candidate division WWE3 bacterium</name>
    <dbReference type="NCBI Taxonomy" id="2053526"/>
    <lineage>
        <taxon>Bacteria</taxon>
        <taxon>Katanobacteria</taxon>
    </lineage>
</organism>
<feature type="transmembrane region" description="Helical" evidence="9">
    <location>
        <begin position="31"/>
        <end position="51"/>
    </location>
</feature>
<evidence type="ECO:0000313" key="12">
    <source>
        <dbReference type="Proteomes" id="UP000710385"/>
    </source>
</evidence>
<evidence type="ECO:0000256" key="1">
    <source>
        <dbReference type="ARBA" id="ARBA00004370"/>
    </source>
</evidence>
<feature type="region of interest" description="Disordered" evidence="10">
    <location>
        <begin position="69"/>
        <end position="135"/>
    </location>
</feature>
<keyword evidence="8 9" id="KW-0472">Membrane</keyword>
<dbReference type="Proteomes" id="UP000710385">
    <property type="component" value="Unassembled WGS sequence"/>
</dbReference>
<dbReference type="EMBL" id="JABTTY010000001">
    <property type="protein sequence ID" value="MBE7525402.1"/>
    <property type="molecule type" value="Genomic_DNA"/>
</dbReference>
<dbReference type="GO" id="GO:0005886">
    <property type="term" value="C:plasma membrane"/>
    <property type="evidence" value="ECO:0007669"/>
    <property type="project" value="UniProtKB-SubCell"/>
</dbReference>
<proteinExistence type="inferred from homology"/>
<sequence length="135" mass="14281">MANILNAIPHYIKSSWAELKKVSWPSRDMTIRYSAIVVAASLTLAVLFAALDFGFSNMVRIVLTAARGNAPATETSPAEQPIIPDLQATPDAEQGNVLQFLPDGVDAENASPDSNLPGLPTGDGNTSPIELPPVQ</sequence>
<evidence type="ECO:0000256" key="2">
    <source>
        <dbReference type="ARBA" id="ARBA00022448"/>
    </source>
</evidence>
<dbReference type="Gene3D" id="1.20.5.1030">
    <property type="entry name" value="Preprotein translocase secy subunit"/>
    <property type="match status" value="1"/>
</dbReference>
<dbReference type="NCBIfam" id="TIGR00964">
    <property type="entry name" value="secE_bact"/>
    <property type="match status" value="1"/>
</dbReference>
<comment type="subunit">
    <text evidence="9">Component of the Sec protein translocase complex. Heterotrimer consisting of SecY, SecE and SecG subunits. The heterotrimers can form oligomers, although 1 heterotrimer is thought to be able to translocate proteins. Interacts with the ribosome. Interacts with SecDF, and other proteins may be involved. Interacts with SecA.</text>
</comment>
<comment type="caution">
    <text evidence="11">The sequence shown here is derived from an EMBL/GenBank/DDBJ whole genome shotgun (WGS) entry which is preliminary data.</text>
</comment>
<name>A0A928TQI7_UNCKA</name>